<evidence type="ECO:0000313" key="2">
    <source>
        <dbReference type="Proteomes" id="UP001652394"/>
    </source>
</evidence>
<proteinExistence type="predicted"/>
<protein>
    <submittedName>
        <fullName evidence="1">Uncharacterized protein</fullName>
    </submittedName>
</protein>
<name>A0ABT2TAY8_9FIRM</name>
<keyword evidence="2" id="KW-1185">Reference proteome</keyword>
<dbReference type="RefSeq" id="WP_147337199.1">
    <property type="nucleotide sequence ID" value="NZ_JAOQJX010000008.1"/>
</dbReference>
<dbReference type="Proteomes" id="UP001652394">
    <property type="component" value="Unassembled WGS sequence"/>
</dbReference>
<reference evidence="1 2" key="1">
    <citation type="journal article" date="2021" name="ISME Commun">
        <title>Automated analysis of genomic sequences facilitates high-throughput and comprehensive description of bacteria.</title>
        <authorList>
            <person name="Hitch T.C.A."/>
        </authorList>
    </citation>
    <scope>NUCLEOTIDE SEQUENCE [LARGE SCALE GENOMIC DNA]</scope>
    <source>
        <strain evidence="1 2">H2_18</strain>
    </source>
</reference>
<evidence type="ECO:0000313" key="1">
    <source>
        <dbReference type="EMBL" id="MCU6747443.1"/>
    </source>
</evidence>
<accession>A0ABT2TAY8</accession>
<gene>
    <name evidence="1" type="ORF">OCV51_07215</name>
</gene>
<comment type="caution">
    <text evidence="1">The sequence shown here is derived from an EMBL/GenBank/DDBJ whole genome shotgun (WGS) entry which is preliminary data.</text>
</comment>
<dbReference type="EMBL" id="JAOQJX010000008">
    <property type="protein sequence ID" value="MCU6747443.1"/>
    <property type="molecule type" value="Genomic_DNA"/>
</dbReference>
<sequence>MSTAPVRQYRSSSSTIRRLCGVLSQEYCIIFDKAAQHKTFVRSYFYTKEDDVYANGKKLPSGSWRCQMFSHYEPIFDKSGKAVIDSKTGKQKQKHVYGLFTCDEPEQSDKQTAEVMAVQFDMYPLKMK</sequence>
<organism evidence="1 2">
    <name type="scientific">Faecalicatena acetigenes</name>
    <dbReference type="NCBI Taxonomy" id="2981790"/>
    <lineage>
        <taxon>Bacteria</taxon>
        <taxon>Bacillati</taxon>
        <taxon>Bacillota</taxon>
        <taxon>Clostridia</taxon>
        <taxon>Lachnospirales</taxon>
        <taxon>Lachnospiraceae</taxon>
        <taxon>Faecalicatena</taxon>
    </lineage>
</organism>